<dbReference type="RefSeq" id="WP_136834491.1">
    <property type="nucleotide sequence ID" value="NZ_SWBQ01000001.1"/>
</dbReference>
<keyword evidence="2" id="KW-1185">Reference proteome</keyword>
<dbReference type="AlphaFoldDB" id="A0A4U1CP83"/>
<comment type="caution">
    <text evidence="1">The sequence shown here is derived from an EMBL/GenBank/DDBJ whole genome shotgun (WGS) entry which is preliminary data.</text>
</comment>
<dbReference type="EMBL" id="SWBQ01000001">
    <property type="protein sequence ID" value="TKC09076.1"/>
    <property type="molecule type" value="Genomic_DNA"/>
</dbReference>
<protein>
    <submittedName>
        <fullName evidence="1">Uncharacterized protein</fullName>
    </submittedName>
</protein>
<name>A0A4U1CP83_9SPHI</name>
<evidence type="ECO:0000313" key="2">
    <source>
        <dbReference type="Proteomes" id="UP000307244"/>
    </source>
</evidence>
<reference evidence="1 2" key="1">
    <citation type="submission" date="2019-04" db="EMBL/GenBank/DDBJ databases">
        <title>Pedobacter sp. RP-3-15 sp. nov., isolated from Arctic soil.</title>
        <authorList>
            <person name="Dahal R.H."/>
            <person name="Kim D.-U."/>
        </authorList>
    </citation>
    <scope>NUCLEOTIDE SEQUENCE [LARGE SCALE GENOMIC DNA]</scope>
    <source>
        <strain evidence="1 2">RP-3-15</strain>
    </source>
</reference>
<organism evidence="1 2">
    <name type="scientific">Pedobacter frigoris</name>
    <dbReference type="NCBI Taxonomy" id="2571272"/>
    <lineage>
        <taxon>Bacteria</taxon>
        <taxon>Pseudomonadati</taxon>
        <taxon>Bacteroidota</taxon>
        <taxon>Sphingobacteriia</taxon>
        <taxon>Sphingobacteriales</taxon>
        <taxon>Sphingobacteriaceae</taxon>
        <taxon>Pedobacter</taxon>
    </lineage>
</organism>
<accession>A0A4U1CP83</accession>
<gene>
    <name evidence="1" type="ORF">FA047_02990</name>
</gene>
<dbReference type="Proteomes" id="UP000307244">
    <property type="component" value="Unassembled WGS sequence"/>
</dbReference>
<evidence type="ECO:0000313" key="1">
    <source>
        <dbReference type="EMBL" id="TKC09076.1"/>
    </source>
</evidence>
<sequence>MYKFDEIILNEIRERLKIPTDNTITLEFLNSIEYQQTIFSNVKAIFEKQDISAIKSLTSEGNGGTSDNLLIYLLKQKDGPDRLIIVLDKFDLWSNPSILDIF</sequence>
<proteinExistence type="predicted"/>